<feature type="domain" description="C2H2-type" evidence="9">
    <location>
        <begin position="231"/>
        <end position="259"/>
    </location>
</feature>
<dbReference type="PROSITE" id="PS00028">
    <property type="entry name" value="ZINC_FINGER_C2H2_1"/>
    <property type="match status" value="11"/>
</dbReference>
<dbReference type="Pfam" id="PF00096">
    <property type="entry name" value="zf-C2H2"/>
    <property type="match status" value="4"/>
</dbReference>
<feature type="domain" description="C2H2-type" evidence="9">
    <location>
        <begin position="586"/>
        <end position="614"/>
    </location>
</feature>
<evidence type="ECO:0000256" key="1">
    <source>
        <dbReference type="ARBA" id="ARBA00004123"/>
    </source>
</evidence>
<dbReference type="KEGG" id="aag:5570752"/>
<dbReference type="PaxDb" id="7159-AAEL008539-PA"/>
<dbReference type="SUPFAM" id="SSF57716">
    <property type="entry name" value="Glucocorticoid receptor-like (DNA-binding domain)"/>
    <property type="match status" value="1"/>
</dbReference>
<keyword evidence="5" id="KW-0862">Zinc</keyword>
<dbReference type="GO" id="GO:0005634">
    <property type="term" value="C:nucleus"/>
    <property type="evidence" value="ECO:0007669"/>
    <property type="project" value="UniProtKB-SubCell"/>
</dbReference>
<dbReference type="GO" id="GO:0000978">
    <property type="term" value="F:RNA polymerase II cis-regulatory region sequence-specific DNA binding"/>
    <property type="evidence" value="ECO:0007669"/>
    <property type="project" value="TreeGrafter"/>
</dbReference>
<name>Q16YJ0_AEDAE</name>
<dbReference type="GO" id="GO:0001228">
    <property type="term" value="F:DNA-binding transcription activator activity, RNA polymerase II-specific"/>
    <property type="evidence" value="ECO:0007669"/>
    <property type="project" value="TreeGrafter"/>
</dbReference>
<reference evidence="10" key="1">
    <citation type="submission" date="2005-10" db="EMBL/GenBank/DDBJ databases">
        <authorList>
            <person name="Loftus B.J."/>
            <person name="Nene V.M."/>
            <person name="Hannick L.I."/>
            <person name="Bidwell S."/>
            <person name="Haas B."/>
            <person name="Amedeo P."/>
            <person name="Orvis J."/>
            <person name="Wortman J.R."/>
            <person name="White O.R."/>
            <person name="Salzberg S."/>
            <person name="Shumway M."/>
            <person name="Koo H."/>
            <person name="Zhao Y."/>
            <person name="Holmes M."/>
            <person name="Miller J."/>
            <person name="Schatz M."/>
            <person name="Pop M."/>
            <person name="Pai G."/>
            <person name="Utterback T."/>
            <person name="Rogers Y.-H."/>
            <person name="Kravitz S."/>
            <person name="Fraser C.M."/>
        </authorList>
    </citation>
    <scope>NUCLEOTIDE SEQUENCE</scope>
    <source>
        <strain evidence="10">Liverpool</strain>
    </source>
</reference>
<evidence type="ECO:0000256" key="7">
    <source>
        <dbReference type="PROSITE-ProRule" id="PRU00042"/>
    </source>
</evidence>
<feature type="region of interest" description="Disordered" evidence="8">
    <location>
        <begin position="86"/>
        <end position="159"/>
    </location>
</feature>
<dbReference type="InterPro" id="IPR036236">
    <property type="entry name" value="Znf_C2H2_sf"/>
</dbReference>
<feature type="domain" description="C2H2-type" evidence="9">
    <location>
        <begin position="616"/>
        <end position="643"/>
    </location>
</feature>
<evidence type="ECO:0000256" key="4">
    <source>
        <dbReference type="ARBA" id="ARBA00022771"/>
    </source>
</evidence>
<feature type="domain" description="C2H2-type" evidence="9">
    <location>
        <begin position="473"/>
        <end position="500"/>
    </location>
</feature>
<keyword evidence="6" id="KW-0539">Nucleus</keyword>
<evidence type="ECO:0000256" key="3">
    <source>
        <dbReference type="ARBA" id="ARBA00022737"/>
    </source>
</evidence>
<gene>
    <name evidence="10" type="ORF">AaeL_AAEL008539</name>
</gene>
<dbReference type="PANTHER" id="PTHR24376">
    <property type="entry name" value="ZINC FINGER PROTEIN"/>
    <property type="match status" value="1"/>
</dbReference>
<feature type="domain" description="C2H2-type" evidence="9">
    <location>
        <begin position="442"/>
        <end position="470"/>
    </location>
</feature>
<evidence type="ECO:0000313" key="11">
    <source>
        <dbReference type="Proteomes" id="UP000682892"/>
    </source>
</evidence>
<dbReference type="FunFam" id="3.30.160.60:FF:000145">
    <property type="entry name" value="Zinc finger protein 574"/>
    <property type="match status" value="1"/>
</dbReference>
<dbReference type="OrthoDB" id="8117402at2759"/>
<keyword evidence="3" id="KW-0677">Repeat</keyword>
<keyword evidence="2" id="KW-0479">Metal-binding</keyword>
<feature type="domain" description="C2H2-type" evidence="9">
    <location>
        <begin position="671"/>
        <end position="693"/>
    </location>
</feature>
<dbReference type="OMA" id="CCESKLA"/>
<feature type="domain" description="C2H2-type" evidence="9">
    <location>
        <begin position="784"/>
        <end position="807"/>
    </location>
</feature>
<sequence length="834" mass="98113">MATPDCLTCIKSIDPVEESLTICDHKDVQNALNKHFWFTENQYIQSTLCKSCWRQIEDFHRFYTQVEELHSHQMFSQIQLMEIKEEEEEAEIPQSFEPELEDPTKIEEEDGEDCFAPTKEEEDSSEEEGEVDSRRRSLRSANSASGSQQSKKVKRTRVKKKELDEVQEYVSKNMELKCDTCSVECKTFDDLQKHSMKEHQKRATVVCCDLKLAIAYRFVDHVRFHLNPNRFKCPQCTKRCVNRESLSRHVRTAHSPEPEELKKESVEEDVEREEKVFNSIGTKGEQKESKESDAVGDESVEHKEDRVEEASSGGDVASDDDDDYKQDNDSNESDSSGDDQEDEDSENDDRDNDSNYQEEEFQIGKRTRLKKSELAEIQEYVSKNMTLECDTCAERCPTFDDLQKHSMEKHDKRATVRCCESKLANSYRFVDHIRFHMNPDRFKCSHCEKQCLNRDALRRHVQKFHTPEDEKKYHCEVCFTKFSTRKALMRHGKVHEDFDPEEGGGTRKRKFVERAKKDMENEKMIAEFINLECDSCNKKFDTFLILQKHSMLEHKKLSYVFCCGQRFNKKPRLVDHVHFHLNPTKFQCKICQRKLPHTESLRRHMDRNHSGEAKTFKCSICPKMFTHKKFLSIHERWHNRRWHCEICDRRFICEAILKQHHKSVHTKELNYVCHVCAKTFHIYSTYRSHLESHDETIKKKPQKPPVQCQVCNAWTPKLSHHMRLHSGTRTCELCGQECKNIIAYRYHMKHHETGDHMCSVCGKGFKKELSLKEHMASHTGVTLYSCDFCDRTFNSNANRAAHRKKMHPQQWLEDKLKKKLARYGGTLPPEAMTV</sequence>
<dbReference type="SMART" id="SM00868">
    <property type="entry name" value="zf-AD"/>
    <property type="match status" value="1"/>
</dbReference>
<evidence type="ECO:0000259" key="9">
    <source>
        <dbReference type="PROSITE" id="PS50157"/>
    </source>
</evidence>
<dbReference type="Proteomes" id="UP000682892">
    <property type="component" value="Unassembled WGS sequence"/>
</dbReference>
<evidence type="ECO:0000256" key="2">
    <source>
        <dbReference type="ARBA" id="ARBA00022723"/>
    </source>
</evidence>
<dbReference type="PANTHER" id="PTHR24376:SF235">
    <property type="entry name" value="C2H2-TYPE DOMAIN-CONTAINING PROTEIN"/>
    <property type="match status" value="1"/>
</dbReference>
<proteinExistence type="predicted"/>
<dbReference type="HOGENOM" id="CLU_002678_94_13_1"/>
<dbReference type="eggNOG" id="KOG1721">
    <property type="taxonomic scope" value="Eukaryota"/>
</dbReference>
<dbReference type="SUPFAM" id="SSF57667">
    <property type="entry name" value="beta-beta-alpha zinc fingers"/>
    <property type="match status" value="5"/>
</dbReference>
<feature type="domain" description="C2H2-type" evidence="9">
    <location>
        <begin position="756"/>
        <end position="780"/>
    </location>
</feature>
<keyword evidence="4 7" id="KW-0863">Zinc-finger</keyword>
<dbReference type="Gene3D" id="3.40.1800.20">
    <property type="match status" value="1"/>
</dbReference>
<comment type="subcellular location">
    <subcellularLocation>
        <location evidence="1">Nucleus</location>
    </subcellularLocation>
</comment>
<evidence type="ECO:0000256" key="8">
    <source>
        <dbReference type="SAM" id="MobiDB-lite"/>
    </source>
</evidence>
<dbReference type="VEuPathDB" id="VectorBase:AAEL008539"/>
<dbReference type="EMBL" id="CH477516">
    <property type="protein sequence ID" value="EAT39666.1"/>
    <property type="molecule type" value="Genomic_DNA"/>
</dbReference>
<accession>Q16YJ0</accession>
<feature type="domain" description="C2H2-type" evidence="9">
    <location>
        <begin position="642"/>
        <end position="670"/>
    </location>
</feature>
<evidence type="ECO:0000256" key="5">
    <source>
        <dbReference type="ARBA" id="ARBA00022833"/>
    </source>
</evidence>
<feature type="region of interest" description="Disordered" evidence="8">
    <location>
        <begin position="247"/>
        <end position="362"/>
    </location>
</feature>
<reference evidence="10" key="3">
    <citation type="submission" date="2012-09" db="EMBL/GenBank/DDBJ databases">
        <authorList>
            <consortium name="VectorBase"/>
        </authorList>
    </citation>
    <scope>NUCLEOTIDE SEQUENCE</scope>
    <source>
        <strain evidence="10">Liverpool</strain>
    </source>
</reference>
<dbReference type="AlphaFoldDB" id="Q16YJ0"/>
<reference evidence="10" key="2">
    <citation type="journal article" date="2007" name="Science">
        <title>Genome sequence of Aedes aegypti, a major arbovirus vector.</title>
        <authorList>
            <person name="Nene V."/>
            <person name="Wortman J.R."/>
            <person name="Lawson D."/>
            <person name="Haas B."/>
            <person name="Kodira C."/>
            <person name="Tu Z.J."/>
            <person name="Loftus B."/>
            <person name="Xi Z."/>
            <person name="Megy K."/>
            <person name="Grabherr M."/>
            <person name="Ren Q."/>
            <person name="Zdobnov E.M."/>
            <person name="Lobo N.F."/>
            <person name="Campbell K.S."/>
            <person name="Brown S.E."/>
            <person name="Bonaldo M.F."/>
            <person name="Zhu J."/>
            <person name="Sinkins S.P."/>
            <person name="Hogenkamp D.G."/>
            <person name="Amedeo P."/>
            <person name="Arensburger P."/>
            <person name="Atkinson P.W."/>
            <person name="Bidwell S."/>
            <person name="Biedler J."/>
            <person name="Birney E."/>
            <person name="Bruggner R.V."/>
            <person name="Costas J."/>
            <person name="Coy M.R."/>
            <person name="Crabtree J."/>
            <person name="Crawford M."/>
            <person name="Debruyn B."/>
            <person name="Decaprio D."/>
            <person name="Eiglmeier K."/>
            <person name="Eisenstadt E."/>
            <person name="El-Dorry H."/>
            <person name="Gelbart W.M."/>
            <person name="Gomes S.L."/>
            <person name="Hammond M."/>
            <person name="Hannick L.I."/>
            <person name="Hogan J.R."/>
            <person name="Holmes M.H."/>
            <person name="Jaffe D."/>
            <person name="Johnston J.S."/>
            <person name="Kennedy R.C."/>
            <person name="Koo H."/>
            <person name="Kravitz S."/>
            <person name="Kriventseva E.V."/>
            <person name="Kulp D."/>
            <person name="Labutti K."/>
            <person name="Lee E."/>
            <person name="Li S."/>
            <person name="Lovin D.D."/>
            <person name="Mao C."/>
            <person name="Mauceli E."/>
            <person name="Menck C.F."/>
            <person name="Miller J.R."/>
            <person name="Montgomery P."/>
            <person name="Mori A."/>
            <person name="Nascimento A.L."/>
            <person name="Naveira H.F."/>
            <person name="Nusbaum C."/>
            <person name="O'leary S."/>
            <person name="Orvis J."/>
            <person name="Pertea M."/>
            <person name="Quesneville H."/>
            <person name="Reidenbach K.R."/>
            <person name="Rogers Y.H."/>
            <person name="Roth C.W."/>
            <person name="Schneider J.R."/>
            <person name="Schatz M."/>
            <person name="Shumway M."/>
            <person name="Stanke M."/>
            <person name="Stinson E.O."/>
            <person name="Tubio J.M."/>
            <person name="Vanzee J.P."/>
            <person name="Verjovski-Almeida S."/>
            <person name="Werner D."/>
            <person name="White O."/>
            <person name="Wyder S."/>
            <person name="Zeng Q."/>
            <person name="Zhao Q."/>
            <person name="Zhao Y."/>
            <person name="Hill C.A."/>
            <person name="Raikhel A.S."/>
            <person name="Soares M.B."/>
            <person name="Knudson D.L."/>
            <person name="Lee N.H."/>
            <person name="Galagan J."/>
            <person name="Salzberg S.L."/>
            <person name="Paulsen I.T."/>
            <person name="Dimopoulos G."/>
            <person name="Collins F.H."/>
            <person name="Birren B."/>
            <person name="Fraser-Liggett C.M."/>
            <person name="Severson D.W."/>
        </authorList>
    </citation>
    <scope>NUCLEOTIDE SEQUENCE [LARGE SCALE GENOMIC DNA]</scope>
    <source>
        <strain evidence="10">Liverpool</strain>
    </source>
</reference>
<dbReference type="Gene3D" id="3.30.160.60">
    <property type="entry name" value="Classic Zinc Finger"/>
    <property type="match status" value="8"/>
</dbReference>
<feature type="compositionally biased region" description="Acidic residues" evidence="8">
    <location>
        <begin position="317"/>
        <end position="361"/>
    </location>
</feature>
<feature type="compositionally biased region" description="Acidic residues" evidence="8">
    <location>
        <begin position="120"/>
        <end position="130"/>
    </location>
</feature>
<feature type="compositionally biased region" description="Basic and acidic residues" evidence="8">
    <location>
        <begin position="284"/>
        <end position="309"/>
    </location>
</feature>
<dbReference type="InterPro" id="IPR012934">
    <property type="entry name" value="Znf_AD"/>
</dbReference>
<evidence type="ECO:0000313" key="10">
    <source>
        <dbReference type="EMBL" id="EAT39666.1"/>
    </source>
</evidence>
<dbReference type="PROSITE" id="PS50157">
    <property type="entry name" value="ZINC_FINGER_C2H2_2"/>
    <property type="match status" value="9"/>
</dbReference>
<protein>
    <submittedName>
        <fullName evidence="10">AAEL008539-PA</fullName>
    </submittedName>
</protein>
<evidence type="ECO:0000256" key="6">
    <source>
        <dbReference type="ARBA" id="ARBA00023242"/>
    </source>
</evidence>
<dbReference type="GO" id="GO:0008270">
    <property type="term" value="F:zinc ion binding"/>
    <property type="evidence" value="ECO:0007669"/>
    <property type="project" value="UniProtKB-KW"/>
</dbReference>
<organism evidence="10 11">
    <name type="scientific">Aedes aegypti</name>
    <name type="common">Yellowfever mosquito</name>
    <name type="synonym">Culex aegypti</name>
    <dbReference type="NCBI Taxonomy" id="7159"/>
    <lineage>
        <taxon>Eukaryota</taxon>
        <taxon>Metazoa</taxon>
        <taxon>Ecdysozoa</taxon>
        <taxon>Arthropoda</taxon>
        <taxon>Hexapoda</taxon>
        <taxon>Insecta</taxon>
        <taxon>Pterygota</taxon>
        <taxon>Neoptera</taxon>
        <taxon>Endopterygota</taxon>
        <taxon>Diptera</taxon>
        <taxon>Nematocera</taxon>
        <taxon>Culicoidea</taxon>
        <taxon>Culicidae</taxon>
        <taxon>Culicinae</taxon>
        <taxon>Aedini</taxon>
        <taxon>Aedes</taxon>
        <taxon>Stegomyia</taxon>
    </lineage>
</organism>
<dbReference type="SMART" id="SM00355">
    <property type="entry name" value="ZnF_C2H2"/>
    <property type="match status" value="15"/>
</dbReference>
<dbReference type="InterPro" id="IPR013087">
    <property type="entry name" value="Znf_C2H2_type"/>
</dbReference>
<feature type="compositionally biased region" description="Basic and acidic residues" evidence="8">
    <location>
        <begin position="254"/>
        <end position="265"/>
    </location>
</feature>